<sequence length="1455" mass="160331">MSLCYIDLEILHARNLRAGQTWLHKLPKPYAKVRLQSITVETSTAPRTRDPVWNHKFILGLSSPLNNKLSLSISVMTSSFPVDRCIGAIDAIVPLMDSAESQHVLSLEVPGRTRIPAGEIVFRIRLQTPLLAGSASIDVVNAALQSSSIPRFADMAQSDTFLAGGAVFRTDVPPLLPAIQALSQKLSSLMVLLDHLSRVHPYVELAWSVTSSLFKAIQGQLERDQKMASLVAVMNDIYGLVETLDMSSEKVKLVEDTLLAIAKQTIECTLFVREYCHQGFQGRILHQTFVNPSDKIQHFLEAFEALHKSLDTAINIQTTLISMKVNHNMELLNRNLMLEKLKPADVDFLDRGQCLTGTRSEILGFISEWLLTPSDGTILWLGGLAGSGKSALSVTVANRMAGLRRLGAFICFDRRASMQQMNVVRNLSYQLGSFDLRLGAAISDGLLANGRILTSPLPEQFQELILTPLLSQHLDTEGPIVIILDALDESGDGTSRAPLLDLLINDFVKLPKFVRVLVTSRPEIDIKSAFLTSPAVFQHILETDTDSNYRDIARYFRAQSKMIVSKNSLLELPVDWPGQDRVSALCKKSSGLFAWCVAAMKFVETGQDPEERLAIVLDDASRPIVDSALYSLYELALQESGLWLDDKFIRDFTWWMGLVLLVWQPLPCQVINEFKETPNQITCLHTLRRFECLLDMEEGEPIRGLHPSLTDFLTSPKHCGGKPWFIDPADIHSRLAARCFSIMERSLRFNISGSTSSYLENIHMQLNSSLSPALAYSCRFWADHLQVATNKSPGYGDFRQYLKTFLHSNFVFWLEALSVLNEVHVSLSAVRIAEGYLKEYDERDLASFAADGLRFISTFFEPISESAPHIYTSALPFSPNDSLIRNQYKSQFPNTFSLVQGEQATWPPILNVFKGHHAAVGAVVVMPNGKHIASASADQTILILDLISGKAIFEPLRGHTGAVWALAVSPDGLRLVSGSSDKSLIIWDPTRGTQILPSCKGHNGGIWSASFSPDGYFIASGSDDRTVRIWNSQTSKPTCAPFEGHSGAVWSVEFSDDGARVVSGSADKDIRVWTTRGDPLFVLQGHQADVWSVAWSGPYILSGSGDQNIRLWDAHDGSLVLGPLSGHEGAIWAVCFSVDGRCFATGSADKTLRVWDIATGRTMRGPFIGHDGGIWSVSFSKDSKRIVSGSADGSIRIWDAESEMLPGIPFFDSEVWSVSFLDNDRVSSGSSDKHVREWNAKTGQLLTSAIDDNWAGRFTPGKQASVATSDSDDQPWVVALSQDGRYKVTGSHSGLLSIWNQETNSLLHGPIKAHRSIIWSLVFSSDGTYIASASADRTICVWETKTGAAFGSPLRGHTGEVWSVDFSPDASLLVSGSADRTIRLWNISSLNDLGAWTEQVGGWIKGPNEELLLWVPPYSREGLLWPGTVLGIGKHITKLDLTNFIVGIEWTKTAA</sequence>
<dbReference type="PROSITE" id="PS50294">
    <property type="entry name" value="WD_REPEATS_REGION"/>
    <property type="match status" value="8"/>
</dbReference>
<dbReference type="Gene3D" id="3.40.50.300">
    <property type="entry name" value="P-loop containing nucleotide triphosphate hydrolases"/>
    <property type="match status" value="1"/>
</dbReference>
<comment type="caution">
    <text evidence="5">The sequence shown here is derived from an EMBL/GenBank/DDBJ whole genome shotgun (WGS) entry which is preliminary data.</text>
</comment>
<dbReference type="PROSITE" id="PS00678">
    <property type="entry name" value="WD_REPEATS_1"/>
    <property type="match status" value="4"/>
</dbReference>
<keyword evidence="1 3" id="KW-0853">WD repeat</keyword>
<feature type="repeat" description="WD" evidence="3">
    <location>
        <begin position="1083"/>
        <end position="1122"/>
    </location>
</feature>
<evidence type="ECO:0000256" key="3">
    <source>
        <dbReference type="PROSITE-ProRule" id="PRU00221"/>
    </source>
</evidence>
<dbReference type="Pfam" id="PF24883">
    <property type="entry name" value="NPHP3_N"/>
    <property type="match status" value="1"/>
</dbReference>
<dbReference type="CDD" id="cd00030">
    <property type="entry name" value="C2"/>
    <property type="match status" value="1"/>
</dbReference>
<dbReference type="InterPro" id="IPR001680">
    <property type="entry name" value="WD40_rpt"/>
</dbReference>
<dbReference type="SUPFAM" id="SSF52540">
    <property type="entry name" value="P-loop containing nucleoside triphosphate hydrolases"/>
    <property type="match status" value="1"/>
</dbReference>
<dbReference type="PANTHER" id="PTHR19848:SF8">
    <property type="entry name" value="F-BOX AND WD REPEAT DOMAIN CONTAINING 7"/>
    <property type="match status" value="1"/>
</dbReference>
<evidence type="ECO:0000313" key="5">
    <source>
        <dbReference type="EMBL" id="KAJ7325417.1"/>
    </source>
</evidence>
<dbReference type="SUPFAM" id="SSF82171">
    <property type="entry name" value="DPP6 N-terminal domain-like"/>
    <property type="match status" value="1"/>
</dbReference>
<dbReference type="Gene3D" id="2.130.10.10">
    <property type="entry name" value="YVTN repeat-like/Quinoprotein amine dehydrogenase"/>
    <property type="match status" value="4"/>
</dbReference>
<name>A0AAD6ZIQ0_9AGAR</name>
<feature type="domain" description="C2" evidence="4">
    <location>
        <begin position="1"/>
        <end position="109"/>
    </location>
</feature>
<evidence type="ECO:0000256" key="2">
    <source>
        <dbReference type="ARBA" id="ARBA00022737"/>
    </source>
</evidence>
<accession>A0AAD6ZIQ0</accession>
<feature type="repeat" description="WD" evidence="3">
    <location>
        <begin position="956"/>
        <end position="997"/>
    </location>
</feature>
<evidence type="ECO:0000256" key="1">
    <source>
        <dbReference type="ARBA" id="ARBA00022574"/>
    </source>
</evidence>
<dbReference type="InterPro" id="IPR015943">
    <property type="entry name" value="WD40/YVTN_repeat-like_dom_sf"/>
</dbReference>
<gene>
    <name evidence="5" type="ORF">DFH08DRAFT_886561</name>
</gene>
<reference evidence="5" key="1">
    <citation type="submission" date="2023-03" db="EMBL/GenBank/DDBJ databases">
        <title>Massive genome expansion in bonnet fungi (Mycena s.s.) driven by repeated elements and novel gene families across ecological guilds.</title>
        <authorList>
            <consortium name="Lawrence Berkeley National Laboratory"/>
            <person name="Harder C.B."/>
            <person name="Miyauchi S."/>
            <person name="Viragh M."/>
            <person name="Kuo A."/>
            <person name="Thoen E."/>
            <person name="Andreopoulos B."/>
            <person name="Lu D."/>
            <person name="Skrede I."/>
            <person name="Drula E."/>
            <person name="Henrissat B."/>
            <person name="Morin E."/>
            <person name="Kohler A."/>
            <person name="Barry K."/>
            <person name="LaButti K."/>
            <person name="Morin E."/>
            <person name="Salamov A."/>
            <person name="Lipzen A."/>
            <person name="Mereny Z."/>
            <person name="Hegedus B."/>
            <person name="Baldrian P."/>
            <person name="Stursova M."/>
            <person name="Weitz H."/>
            <person name="Taylor A."/>
            <person name="Grigoriev I.V."/>
            <person name="Nagy L.G."/>
            <person name="Martin F."/>
            <person name="Kauserud H."/>
        </authorList>
    </citation>
    <scope>NUCLEOTIDE SEQUENCE</scope>
    <source>
        <strain evidence="5">CBHHK002</strain>
    </source>
</reference>
<dbReference type="PROSITE" id="PS50004">
    <property type="entry name" value="C2"/>
    <property type="match status" value="1"/>
</dbReference>
<feature type="repeat" description="WD" evidence="3">
    <location>
        <begin position="1124"/>
        <end position="1165"/>
    </location>
</feature>
<keyword evidence="2" id="KW-0677">Repeat</keyword>
<dbReference type="InterPro" id="IPR000008">
    <property type="entry name" value="C2_dom"/>
</dbReference>
<organism evidence="5 6">
    <name type="scientific">Mycena albidolilacea</name>
    <dbReference type="NCBI Taxonomy" id="1033008"/>
    <lineage>
        <taxon>Eukaryota</taxon>
        <taxon>Fungi</taxon>
        <taxon>Dikarya</taxon>
        <taxon>Basidiomycota</taxon>
        <taxon>Agaricomycotina</taxon>
        <taxon>Agaricomycetes</taxon>
        <taxon>Agaricomycetidae</taxon>
        <taxon>Agaricales</taxon>
        <taxon>Marasmiineae</taxon>
        <taxon>Mycenaceae</taxon>
        <taxon>Mycena</taxon>
    </lineage>
</organism>
<dbReference type="InterPro" id="IPR036322">
    <property type="entry name" value="WD40_repeat_dom_sf"/>
</dbReference>
<dbReference type="SMART" id="SM00320">
    <property type="entry name" value="WD40"/>
    <property type="match status" value="11"/>
</dbReference>
<dbReference type="InterPro" id="IPR035892">
    <property type="entry name" value="C2_domain_sf"/>
</dbReference>
<feature type="repeat" description="WD" evidence="3">
    <location>
        <begin position="913"/>
        <end position="954"/>
    </location>
</feature>
<keyword evidence="6" id="KW-1185">Reference proteome</keyword>
<feature type="repeat" description="WD" evidence="3">
    <location>
        <begin position="999"/>
        <end position="1040"/>
    </location>
</feature>
<dbReference type="Pfam" id="PF00168">
    <property type="entry name" value="C2"/>
    <property type="match status" value="1"/>
</dbReference>
<dbReference type="EMBL" id="JARIHO010000044">
    <property type="protein sequence ID" value="KAJ7325417.1"/>
    <property type="molecule type" value="Genomic_DNA"/>
</dbReference>
<dbReference type="SMART" id="SM00239">
    <property type="entry name" value="C2"/>
    <property type="match status" value="1"/>
</dbReference>
<dbReference type="InterPro" id="IPR056884">
    <property type="entry name" value="NPHP3-like_N"/>
</dbReference>
<feature type="repeat" description="WD" evidence="3">
    <location>
        <begin position="1354"/>
        <end position="1395"/>
    </location>
</feature>
<dbReference type="InterPro" id="IPR027417">
    <property type="entry name" value="P-loop_NTPase"/>
</dbReference>
<dbReference type="Proteomes" id="UP001218218">
    <property type="component" value="Unassembled WGS sequence"/>
</dbReference>
<protein>
    <recommendedName>
        <fullName evidence="4">C2 domain-containing protein</fullName>
    </recommendedName>
</protein>
<feature type="repeat" description="WD" evidence="3">
    <location>
        <begin position="1167"/>
        <end position="1202"/>
    </location>
</feature>
<dbReference type="PANTHER" id="PTHR19848">
    <property type="entry name" value="WD40 REPEAT PROTEIN"/>
    <property type="match status" value="1"/>
</dbReference>
<dbReference type="InterPro" id="IPR019775">
    <property type="entry name" value="WD40_repeat_CS"/>
</dbReference>
<feature type="repeat" description="WD" evidence="3">
    <location>
        <begin position="1042"/>
        <end position="1073"/>
    </location>
</feature>
<proteinExistence type="predicted"/>
<dbReference type="Pfam" id="PF00400">
    <property type="entry name" value="WD40"/>
    <property type="match status" value="9"/>
</dbReference>
<feature type="repeat" description="WD" evidence="3">
    <location>
        <begin position="1311"/>
        <end position="1352"/>
    </location>
</feature>
<dbReference type="CDD" id="cd00200">
    <property type="entry name" value="WD40"/>
    <property type="match status" value="2"/>
</dbReference>
<dbReference type="PRINTS" id="PR00320">
    <property type="entry name" value="GPROTEINBRPT"/>
</dbReference>
<evidence type="ECO:0000259" key="4">
    <source>
        <dbReference type="PROSITE" id="PS50004"/>
    </source>
</evidence>
<evidence type="ECO:0000313" key="6">
    <source>
        <dbReference type="Proteomes" id="UP001218218"/>
    </source>
</evidence>
<dbReference type="SUPFAM" id="SSF49562">
    <property type="entry name" value="C2 domain (Calcium/lipid-binding domain, CaLB)"/>
    <property type="match status" value="1"/>
</dbReference>
<dbReference type="Gene3D" id="2.60.40.150">
    <property type="entry name" value="C2 domain"/>
    <property type="match status" value="1"/>
</dbReference>
<dbReference type="InterPro" id="IPR020472">
    <property type="entry name" value="WD40_PAC1"/>
</dbReference>
<dbReference type="PROSITE" id="PS50082">
    <property type="entry name" value="WD_REPEATS_2"/>
    <property type="match status" value="9"/>
</dbReference>
<dbReference type="SUPFAM" id="SSF50978">
    <property type="entry name" value="WD40 repeat-like"/>
    <property type="match status" value="1"/>
</dbReference>